<feature type="chain" id="PRO_5008110518" evidence="1">
    <location>
        <begin position="22"/>
        <end position="332"/>
    </location>
</feature>
<dbReference type="EnsemblFungi" id="PTTG_25542-t43_1">
    <property type="protein sequence ID" value="PTTG_25542-t43_1-p1"/>
    <property type="gene ID" value="PTTG_25542"/>
</dbReference>
<feature type="signal peptide" evidence="1">
    <location>
        <begin position="1"/>
        <end position="21"/>
    </location>
</feature>
<dbReference type="VEuPathDB" id="FungiDB:PTTG_25542"/>
<name>A0A180H1F5_PUCT1</name>
<gene>
    <name evidence="2" type="ORF">PTTG_25542</name>
</gene>
<dbReference type="AlphaFoldDB" id="A0A180H1F5"/>
<reference evidence="2" key="1">
    <citation type="submission" date="2009-11" db="EMBL/GenBank/DDBJ databases">
        <authorList>
            <consortium name="The Broad Institute Genome Sequencing Platform"/>
            <person name="Ward D."/>
            <person name="Feldgarden M."/>
            <person name="Earl A."/>
            <person name="Young S.K."/>
            <person name="Zeng Q."/>
            <person name="Koehrsen M."/>
            <person name="Alvarado L."/>
            <person name="Berlin A."/>
            <person name="Bochicchio J."/>
            <person name="Borenstein D."/>
            <person name="Chapman S.B."/>
            <person name="Chen Z."/>
            <person name="Engels R."/>
            <person name="Freedman E."/>
            <person name="Gellesch M."/>
            <person name="Goldberg J."/>
            <person name="Griggs A."/>
            <person name="Gujja S."/>
            <person name="Heilman E."/>
            <person name="Heiman D."/>
            <person name="Hepburn T."/>
            <person name="Howarth C."/>
            <person name="Jen D."/>
            <person name="Larson L."/>
            <person name="Lewis B."/>
            <person name="Mehta T."/>
            <person name="Park D."/>
            <person name="Pearson M."/>
            <person name="Roberts A."/>
            <person name="Saif S."/>
            <person name="Shea T."/>
            <person name="Shenoy N."/>
            <person name="Sisk P."/>
            <person name="Stolte C."/>
            <person name="Sykes S."/>
            <person name="Thomson T."/>
            <person name="Walk T."/>
            <person name="White J."/>
            <person name="Yandava C."/>
            <person name="Izard J."/>
            <person name="Baranova O.V."/>
            <person name="Blanton J.M."/>
            <person name="Tanner A.C."/>
            <person name="Dewhirst F.E."/>
            <person name="Haas B."/>
            <person name="Nusbaum C."/>
            <person name="Birren B."/>
        </authorList>
    </citation>
    <scope>NUCLEOTIDE SEQUENCE [LARGE SCALE GENOMIC DNA]</scope>
    <source>
        <strain evidence="2">1-1 BBBD Race 1</strain>
    </source>
</reference>
<evidence type="ECO:0000313" key="3">
    <source>
        <dbReference type="EnsemblFungi" id="PTTG_25542-t43_1-p1"/>
    </source>
</evidence>
<protein>
    <submittedName>
        <fullName evidence="2 3">Uncharacterized protein</fullName>
    </submittedName>
</protein>
<sequence length="332" mass="39044">MLPYCFLVFIWMRQLMLATYAAIEPELMIDEGISLNRAETVSPLWYPNEIKGNFLEDVKTYQVQDKKQPSSFSCLTRPPVPPDSEKAAMSYFKSQFKTLQKISMDSGRQEQQLNLVNQAVNHILSHESISRADLKEWCQVLTKTMKDHPTFLEIHVEIFFALYNLRLQRYKDVELTKEIKKTMKVTVPKLSHPSPSILWSYELFPPHEVLSIDLRNFGKQHMLYVEPSLKQFTTHIYEEYRLETAHHLRPVLRNIFSNPPPKDISAQTRIVAITLLFHLLRLGRDGYLPYGLAGELLREREKYFLFEHERQLLEWVLGDHDNREGKLKNVKI</sequence>
<organism evidence="2">
    <name type="scientific">Puccinia triticina (isolate 1-1 / race 1 (BBBD))</name>
    <name type="common">Brown leaf rust fungus</name>
    <dbReference type="NCBI Taxonomy" id="630390"/>
    <lineage>
        <taxon>Eukaryota</taxon>
        <taxon>Fungi</taxon>
        <taxon>Dikarya</taxon>
        <taxon>Basidiomycota</taxon>
        <taxon>Pucciniomycotina</taxon>
        <taxon>Pucciniomycetes</taxon>
        <taxon>Pucciniales</taxon>
        <taxon>Pucciniaceae</taxon>
        <taxon>Puccinia</taxon>
    </lineage>
</organism>
<evidence type="ECO:0000256" key="1">
    <source>
        <dbReference type="SAM" id="SignalP"/>
    </source>
</evidence>
<proteinExistence type="predicted"/>
<evidence type="ECO:0000313" key="2">
    <source>
        <dbReference type="EMBL" id="OAV98866.1"/>
    </source>
</evidence>
<accession>A0A180H1F5</accession>
<reference evidence="3" key="4">
    <citation type="submission" date="2025-05" db="UniProtKB">
        <authorList>
            <consortium name="EnsemblFungi"/>
        </authorList>
    </citation>
    <scope>IDENTIFICATION</scope>
    <source>
        <strain evidence="3">isolate 1-1 / race 1 (BBBD)</strain>
    </source>
</reference>
<reference evidence="2" key="2">
    <citation type="submission" date="2016-05" db="EMBL/GenBank/DDBJ databases">
        <title>Comparative analysis highlights variable genome content of wheat rusts and divergence of the mating loci.</title>
        <authorList>
            <person name="Cuomo C.A."/>
            <person name="Bakkeren G."/>
            <person name="Szabo L."/>
            <person name="Khalil H."/>
            <person name="Joly D."/>
            <person name="Goldberg J."/>
            <person name="Young S."/>
            <person name="Zeng Q."/>
            <person name="Fellers J."/>
        </authorList>
    </citation>
    <scope>NUCLEOTIDE SEQUENCE [LARGE SCALE GENOMIC DNA]</scope>
    <source>
        <strain evidence="2">1-1 BBBD Race 1</strain>
    </source>
</reference>
<keyword evidence="1" id="KW-0732">Signal</keyword>
<dbReference type="OrthoDB" id="10652082at2759"/>
<keyword evidence="4" id="KW-1185">Reference proteome</keyword>
<evidence type="ECO:0000313" key="4">
    <source>
        <dbReference type="Proteomes" id="UP000005240"/>
    </source>
</evidence>
<dbReference type="Proteomes" id="UP000005240">
    <property type="component" value="Unassembled WGS sequence"/>
</dbReference>
<dbReference type="EMBL" id="ADAS02000005">
    <property type="protein sequence ID" value="OAV98866.1"/>
    <property type="molecule type" value="Genomic_DNA"/>
</dbReference>
<reference evidence="3 4" key="3">
    <citation type="journal article" date="2017" name="G3 (Bethesda)">
        <title>Comparative analysis highlights variable genome content of wheat rusts and divergence of the mating loci.</title>
        <authorList>
            <person name="Cuomo C.A."/>
            <person name="Bakkeren G."/>
            <person name="Khalil H.B."/>
            <person name="Panwar V."/>
            <person name="Joly D."/>
            <person name="Linning R."/>
            <person name="Sakthikumar S."/>
            <person name="Song X."/>
            <person name="Adiconis X."/>
            <person name="Fan L."/>
            <person name="Goldberg J.M."/>
            <person name="Levin J.Z."/>
            <person name="Young S."/>
            <person name="Zeng Q."/>
            <person name="Anikster Y."/>
            <person name="Bruce M."/>
            <person name="Wang M."/>
            <person name="Yin C."/>
            <person name="McCallum B."/>
            <person name="Szabo L.J."/>
            <person name="Hulbert S."/>
            <person name="Chen X."/>
            <person name="Fellers J.P."/>
        </authorList>
    </citation>
    <scope>NUCLEOTIDE SEQUENCE</scope>
    <source>
        <strain evidence="4">Isolate 1-1 / race 1 (BBBD)</strain>
        <strain evidence="3">isolate 1-1 / race 1 (BBBD)</strain>
    </source>
</reference>